<dbReference type="PANTHER" id="PTHR32075">
    <property type="entry name" value="ISWI CHROMATIN-REMODELING COMPLEX SUBUNIT YPL216W-RELATED"/>
    <property type="match status" value="1"/>
</dbReference>
<dbReference type="Pfam" id="PF15613">
    <property type="entry name" value="WSD"/>
    <property type="match status" value="1"/>
</dbReference>
<dbReference type="GO" id="GO:0000781">
    <property type="term" value="C:chromosome, telomeric region"/>
    <property type="evidence" value="ECO:0007669"/>
    <property type="project" value="GOC"/>
</dbReference>
<feature type="compositionally biased region" description="Polar residues" evidence="5">
    <location>
        <begin position="302"/>
        <end position="312"/>
    </location>
</feature>
<dbReference type="InterPro" id="IPR028941">
    <property type="entry name" value="WHIM2_dom"/>
</dbReference>
<reference evidence="8 9" key="1">
    <citation type="journal article" date="2011" name="Proc. Natl. Acad. Sci. U.S.A.">
        <title>Evolutionary erosion of yeast sex chromosomes by mating-type switching accidents.</title>
        <authorList>
            <person name="Gordon J.L."/>
            <person name="Armisen D."/>
            <person name="Proux-Wera E."/>
            <person name="Oheigeartaigh S.S."/>
            <person name="Byrne K.P."/>
            <person name="Wolfe K.H."/>
        </authorList>
    </citation>
    <scope>NUCLEOTIDE SEQUENCE [LARGE SCALE GENOMIC DNA]</scope>
    <source>
        <strain evidence="9">ATCC MYA-139 / BCRC 22969 / CBS 8797 / CCRC 22969 / KCTC 17520 / NBRC 10181 / NCYC 3082</strain>
    </source>
</reference>
<dbReference type="KEGG" id="kng:KNAG_0F01880"/>
<dbReference type="PANTHER" id="PTHR32075:SF6">
    <property type="entry name" value="ISWI CHROMATIN-REMODELING COMPLEX SUBUNIT YPL216W-RELATED"/>
    <property type="match status" value="1"/>
</dbReference>
<feature type="coiled-coil region" evidence="4">
    <location>
        <begin position="1055"/>
        <end position="1108"/>
    </location>
</feature>
<evidence type="ECO:0008006" key="10">
    <source>
        <dbReference type="Google" id="ProtNLM"/>
    </source>
</evidence>
<keyword evidence="4" id="KW-0175">Coiled coil</keyword>
<evidence type="ECO:0000256" key="2">
    <source>
        <dbReference type="ARBA" id="ARBA00023242"/>
    </source>
</evidence>
<dbReference type="Pfam" id="PF10537">
    <property type="entry name" value="WAC_Acf1_DNA_bd"/>
    <property type="match status" value="1"/>
</dbReference>
<evidence type="ECO:0000313" key="9">
    <source>
        <dbReference type="Proteomes" id="UP000006310"/>
    </source>
</evidence>
<dbReference type="AlphaFoldDB" id="J7S8C9"/>
<protein>
    <recommendedName>
        <fullName evidence="10">WAC domain-containing protein</fullName>
    </recommendedName>
</protein>
<feature type="compositionally biased region" description="Polar residues" evidence="5">
    <location>
        <begin position="133"/>
        <end position="148"/>
    </location>
</feature>
<gene>
    <name evidence="8" type="primary">KNAG0F01880</name>
    <name evidence="8" type="ordered locus">KNAG_0F01880</name>
</gene>
<dbReference type="Pfam" id="PF02791">
    <property type="entry name" value="DDT"/>
    <property type="match status" value="1"/>
</dbReference>
<evidence type="ECO:0000256" key="1">
    <source>
        <dbReference type="ARBA" id="ARBA00004123"/>
    </source>
</evidence>
<sequence length="1209" mass="140087">MVLYKRKPIVLPNPGVLPRNLDISVWHIDETGEWFFTYEEYLNRLDFYTKHNFTCEITGTSCLTFFQALDSEETQFRYVEDKFPLKLREPVARFLHFNEIRRLDALVEKVYAKFKNDFFPGEIVYLRKARDSNSGVTSTTSSKQNTPQPAEHVTLEQPQSQRPYVIKEKVQFNASIDPVTKDEIVPGHSKYMLAEDESLSGGAMYSKKLFVADQSQIYRDRSTFTKHLIKCFFKITLHRASSKMGAPWCVKPEYLKMYGLTMDWPASLAAFKDDEPVITRNDKNEKKIEGIVPEETIDSIDKSNLSTISMTDQHPKRNNDLMDGELPEESNGSSQKKPKNAQERNEGEEETNPEPTPDVASHLVITSIVNDMEIPYTGRPPIYVSDFSFYNEKLEGIPVCIEKSPSKKIIPNFERLLQVYQFVSTFNTTLMLSNFSFDELVTSFKCTDAVELKGETVHVSLNNVEKEDIDDKEDSSWQRNPKVRQMIKEKNVLDQKLSYKIVLDDPASDEVLDNINGNGSGLLIEIFSALLSLFIDENGEWSVIIFDEWTTTYSDTRVYDCKTEDLYLDNSIEHNGYRGQRAENEDSAQNGEDPPSTNREPDIVGNNNFQRENEEDNDLKIEEGSAAAKLDQEDVDMKENVEDDEQFDDLLNYCLNYRNVSWAERLTKRQFNNGMWVITLLGVFQDSIVIPKYSKFIHSFSKKIVPNEINANQLPKQLWRNFCRNLTLDEKITSLWILVEVVANFSPAIKNSIEESMELCMQIRSERFRVSRLLKTEMNILASMEKDNESPEYLQQKSKTDSLQCDKNILDKKLMENDYQRLKALGHDRYANRYFWLDLTGIPNCEFSENETRYNMGRLWVQGPSTYNAKKFLSITDEELEKWKQISREKGNAAATKEVFDIYRTESGSYNLIDRANSTEIELLSAEGESNKLISLTPIQRKILDETPDCLLLDSNKWYYVEKFDHLKSVIEWFDTWGRKEHDLLRQFKSVINGMEDTFLIRNNCLNLFAEDPKELKLLNELNATDLTDEDFVALDLNDELGNVSSREKTDESTLEDIESKLDDIAEQIMKLDDSSKTRNVLQELEDLEKAKDDLLKQKQQVLNTQGNGTKMMARGELKRRRTLCRNKISTRAQVLTYLLNYRHFRNMENVISWKNKLAITIFGNEIRKNAFTSKKKYDNIRVQSVEEKLKDIIDQTSKMTHSGTSTVE</sequence>
<name>J7S8C9_HUIN7</name>
<dbReference type="PROSITE" id="PS50827">
    <property type="entry name" value="DDT"/>
    <property type="match status" value="1"/>
</dbReference>
<keyword evidence="9" id="KW-1185">Reference proteome</keyword>
<feature type="region of interest" description="Disordered" evidence="5">
    <location>
        <begin position="133"/>
        <end position="158"/>
    </location>
</feature>
<feature type="domain" description="DDT" evidence="6">
    <location>
        <begin position="410"/>
        <end position="470"/>
    </location>
</feature>
<evidence type="ECO:0000256" key="5">
    <source>
        <dbReference type="SAM" id="MobiDB-lite"/>
    </source>
</evidence>
<organism evidence="8 9">
    <name type="scientific">Huiozyma naganishii (strain ATCC MYA-139 / BCRC 22969 / CBS 8797 / KCTC 17520 / NBRC 10181 / NCYC 3082 / Yp74L-3)</name>
    <name type="common">Yeast</name>
    <name type="synonym">Kazachstania naganishii</name>
    <dbReference type="NCBI Taxonomy" id="1071383"/>
    <lineage>
        <taxon>Eukaryota</taxon>
        <taxon>Fungi</taxon>
        <taxon>Dikarya</taxon>
        <taxon>Ascomycota</taxon>
        <taxon>Saccharomycotina</taxon>
        <taxon>Saccharomycetes</taxon>
        <taxon>Saccharomycetales</taxon>
        <taxon>Saccharomycetaceae</taxon>
        <taxon>Huiozyma</taxon>
    </lineage>
</organism>
<dbReference type="GO" id="GO:0071444">
    <property type="term" value="P:cellular response to pheromone"/>
    <property type="evidence" value="ECO:0007669"/>
    <property type="project" value="EnsemblFungi"/>
</dbReference>
<reference evidence="9" key="2">
    <citation type="submission" date="2012-08" db="EMBL/GenBank/DDBJ databases">
        <title>Genome sequence of Kazachstania naganishii.</title>
        <authorList>
            <person name="Gordon J.L."/>
            <person name="Armisen D."/>
            <person name="Proux-Wera E."/>
            <person name="OhEigeartaigh S.S."/>
            <person name="Byrne K.P."/>
            <person name="Wolfe K.H."/>
        </authorList>
    </citation>
    <scope>NUCLEOTIDE SEQUENCE [LARGE SCALE GENOMIC DNA]</scope>
    <source>
        <strain evidence="9">ATCC MYA-139 / BCRC 22969 / CBS 8797 / CCRC 22969 / KCTC 17520 / NBRC 10181 / NCYC 3082</strain>
    </source>
</reference>
<dbReference type="HOGENOM" id="CLU_265647_0_0_1"/>
<evidence type="ECO:0000313" key="8">
    <source>
        <dbReference type="EMBL" id="CCK70856.1"/>
    </source>
</evidence>
<dbReference type="SMART" id="SM00571">
    <property type="entry name" value="DDT"/>
    <property type="match status" value="1"/>
</dbReference>
<dbReference type="InterPro" id="IPR018501">
    <property type="entry name" value="DDT_dom"/>
</dbReference>
<dbReference type="STRING" id="1071383.J7S8C9"/>
<dbReference type="EMBL" id="HE978319">
    <property type="protein sequence ID" value="CCK70856.1"/>
    <property type="molecule type" value="Genomic_DNA"/>
</dbReference>
<proteinExistence type="predicted"/>
<dbReference type="eggNOG" id="KOG1245">
    <property type="taxonomic scope" value="Eukaryota"/>
</dbReference>
<comment type="subcellular location">
    <subcellularLocation>
        <location evidence="1 3">Nucleus</location>
    </subcellularLocation>
</comment>
<keyword evidence="2 3" id="KW-0539">Nucleus</keyword>
<dbReference type="InterPro" id="IPR013136">
    <property type="entry name" value="WSTF_Acf1_Cbp146"/>
</dbReference>
<dbReference type="OMA" id="GAPWCVK"/>
<dbReference type="GO" id="GO:0000122">
    <property type="term" value="P:negative regulation of transcription by RNA polymerase II"/>
    <property type="evidence" value="ECO:0007669"/>
    <property type="project" value="EnsemblFungi"/>
</dbReference>
<feature type="region of interest" description="Disordered" evidence="5">
    <location>
        <begin position="302"/>
        <end position="359"/>
    </location>
</feature>
<dbReference type="GeneID" id="34526571"/>
<dbReference type="RefSeq" id="XP_022465102.1">
    <property type="nucleotide sequence ID" value="XM_022608625.1"/>
</dbReference>
<evidence type="ECO:0000259" key="7">
    <source>
        <dbReference type="PROSITE" id="PS51136"/>
    </source>
</evidence>
<dbReference type="PROSITE" id="PS51136">
    <property type="entry name" value="WAC"/>
    <property type="match status" value="1"/>
</dbReference>
<dbReference type="Proteomes" id="UP000006310">
    <property type="component" value="Chromosome 6"/>
</dbReference>
<dbReference type="GO" id="GO:0031509">
    <property type="term" value="P:subtelomeric heterochromatin formation"/>
    <property type="evidence" value="ECO:0007669"/>
    <property type="project" value="EnsemblFungi"/>
</dbReference>
<dbReference type="GO" id="GO:0008623">
    <property type="term" value="C:CHRAC"/>
    <property type="evidence" value="ECO:0007669"/>
    <property type="project" value="EnsemblFungi"/>
</dbReference>
<dbReference type="OrthoDB" id="332390at2759"/>
<accession>J7S8C9</accession>
<feature type="compositionally biased region" description="Polar residues" evidence="5">
    <location>
        <begin position="587"/>
        <end position="598"/>
    </location>
</feature>
<feature type="domain" description="WAC" evidence="7">
    <location>
        <begin position="23"/>
        <end position="130"/>
    </location>
</feature>
<evidence type="ECO:0000259" key="6">
    <source>
        <dbReference type="PROSITE" id="PS50827"/>
    </source>
</evidence>
<evidence type="ECO:0000256" key="3">
    <source>
        <dbReference type="PROSITE-ProRule" id="PRU00475"/>
    </source>
</evidence>
<evidence type="ECO:0000256" key="4">
    <source>
        <dbReference type="SAM" id="Coils"/>
    </source>
</evidence>
<feature type="region of interest" description="Disordered" evidence="5">
    <location>
        <begin position="577"/>
        <end position="618"/>
    </location>
</feature>